<dbReference type="Pfam" id="PF08922">
    <property type="entry name" value="DUF1905"/>
    <property type="match status" value="1"/>
</dbReference>
<proteinExistence type="predicted"/>
<gene>
    <name evidence="1" type="ORF">GJJ64_11485</name>
</gene>
<evidence type="ECO:0000313" key="1">
    <source>
        <dbReference type="EMBL" id="MRX47818.1"/>
    </source>
</evidence>
<dbReference type="AlphaFoldDB" id="A0A7K0FPB2"/>
<dbReference type="Gene3D" id="2.40.30.100">
    <property type="entry name" value="AF2212/PG0164-like"/>
    <property type="match status" value="1"/>
</dbReference>
<dbReference type="RefSeq" id="WP_154287935.1">
    <property type="nucleotide sequence ID" value="NZ_WKJI01000003.1"/>
</dbReference>
<comment type="caution">
    <text evidence="1">The sequence shown here is derived from an EMBL/GenBank/DDBJ whole genome shotgun (WGS) entry which is preliminary data.</text>
</comment>
<name>A0A7K0FPB2_9SPHI</name>
<protein>
    <submittedName>
        <fullName evidence="1">DUF1905 domain-containing protein</fullName>
    </submittedName>
</protein>
<accession>A0A7K0FPB2</accession>
<dbReference type="InterPro" id="IPR015018">
    <property type="entry name" value="DUF1905"/>
</dbReference>
<evidence type="ECO:0000313" key="2">
    <source>
        <dbReference type="Proteomes" id="UP000462931"/>
    </source>
</evidence>
<sequence>MQGKIKYEFSAKIWQYTGPNGWHFVSLPVDIALEIRQNLKWQEEGWGRMKALAQIKLSQWTTAIWFDKKQNTYLLPLKASIRKQENLKVDDDVKIFLWI</sequence>
<dbReference type="SUPFAM" id="SSF141694">
    <property type="entry name" value="AF2212/PG0164-like"/>
    <property type="match status" value="1"/>
</dbReference>
<dbReference type="InterPro" id="IPR037079">
    <property type="entry name" value="AF2212/PG0164-like_sf"/>
</dbReference>
<keyword evidence="2" id="KW-1185">Reference proteome</keyword>
<dbReference type="EMBL" id="WKJI01000003">
    <property type="protein sequence ID" value="MRX47818.1"/>
    <property type="molecule type" value="Genomic_DNA"/>
</dbReference>
<organism evidence="1 2">
    <name type="scientific">Pedobacter puniceum</name>
    <dbReference type="NCBI Taxonomy" id="2666136"/>
    <lineage>
        <taxon>Bacteria</taxon>
        <taxon>Pseudomonadati</taxon>
        <taxon>Bacteroidota</taxon>
        <taxon>Sphingobacteriia</taxon>
        <taxon>Sphingobacteriales</taxon>
        <taxon>Sphingobacteriaceae</taxon>
        <taxon>Pedobacter</taxon>
    </lineage>
</organism>
<reference evidence="1 2" key="1">
    <citation type="submission" date="2019-11" db="EMBL/GenBank/DDBJ databases">
        <authorList>
            <person name="Cheng Q."/>
            <person name="Yang Z."/>
        </authorList>
    </citation>
    <scope>NUCLEOTIDE SEQUENCE [LARGE SCALE GENOMIC DNA]</scope>
    <source>
        <strain evidence="1 2">HX-22-1</strain>
    </source>
</reference>
<dbReference type="Proteomes" id="UP000462931">
    <property type="component" value="Unassembled WGS sequence"/>
</dbReference>